<dbReference type="WBParaSite" id="maker-unitig_24058-snap-gene-0.1-mRNA-1">
    <property type="protein sequence ID" value="maker-unitig_24058-snap-gene-0.1-mRNA-1"/>
    <property type="gene ID" value="maker-unitig_24058-snap-gene-0.1"/>
</dbReference>
<organism evidence="2 3">
    <name type="scientific">Macrostomum lignano</name>
    <dbReference type="NCBI Taxonomy" id="282301"/>
    <lineage>
        <taxon>Eukaryota</taxon>
        <taxon>Metazoa</taxon>
        <taxon>Spiralia</taxon>
        <taxon>Lophotrochozoa</taxon>
        <taxon>Platyhelminthes</taxon>
        <taxon>Rhabditophora</taxon>
        <taxon>Macrostomorpha</taxon>
        <taxon>Macrostomida</taxon>
        <taxon>Macrostomidae</taxon>
        <taxon>Macrostomum</taxon>
    </lineage>
</organism>
<name>A0A1I8F8J8_9PLAT</name>
<proteinExistence type="predicted"/>
<reference evidence="3" key="1">
    <citation type="submission" date="2016-11" db="UniProtKB">
        <authorList>
            <consortium name="WormBaseParasite"/>
        </authorList>
    </citation>
    <scope>IDENTIFICATION</scope>
</reference>
<feature type="transmembrane region" description="Helical" evidence="1">
    <location>
        <begin position="281"/>
        <end position="305"/>
    </location>
</feature>
<accession>A0A1I8F8J8</accession>
<protein>
    <submittedName>
        <fullName evidence="3">Transmembrane protein</fullName>
    </submittedName>
</protein>
<evidence type="ECO:0000313" key="3">
    <source>
        <dbReference type="WBParaSite" id="maker-unitig_24058-snap-gene-0.1-mRNA-1"/>
    </source>
</evidence>
<dbReference type="Proteomes" id="UP000095280">
    <property type="component" value="Unplaced"/>
</dbReference>
<keyword evidence="2" id="KW-1185">Reference proteome</keyword>
<keyword evidence="1" id="KW-0472">Membrane</keyword>
<keyword evidence="1" id="KW-0812">Transmembrane</keyword>
<evidence type="ECO:0000313" key="2">
    <source>
        <dbReference type="Proteomes" id="UP000095280"/>
    </source>
</evidence>
<sequence>IRKDLNALHCEANAFYSLYSKKILAYAVALSASALIRRPAWSIYEAANFTSTSSCCRFTLVAPDISCPSSTCSASAFLILGKMIYQLGLVHTAIDRQVVTNMHYMAIVVCLAFQHIISRAPAQILPEQPRPWPRIVFPNFAFADFEKFYRPRHRFSPPLRRRPRSRRASESSTGLVGTLVKLLANFGCLQVRPGAGVHGHSGCVLPPPGPPDYFLLGAGELPAPVFKAEVYNGAPATTAPNDPSAPTWRQCCRLRNSFMNSNYTPTTSPNNANHLQIRPDLLILLLRLMIFSWIFWACPFLLLILRLSGHRFLPAAAPRSLIKLWNAALGLNVFQRVFLTTYFTECGCGHGDPELLHLQGRANNNHGLDVRRHRRSRNRPRSLNEDLSTFRRKVEHLKSRKRQKTRNQLSTF</sequence>
<evidence type="ECO:0000256" key="1">
    <source>
        <dbReference type="SAM" id="Phobius"/>
    </source>
</evidence>
<keyword evidence="1" id="KW-1133">Transmembrane helix</keyword>
<dbReference type="AlphaFoldDB" id="A0A1I8F8J8"/>